<accession>A0A8X6N099</accession>
<evidence type="ECO:0000313" key="1">
    <source>
        <dbReference type="EMBL" id="GFS87353.1"/>
    </source>
</evidence>
<protein>
    <submittedName>
        <fullName evidence="1">Uncharacterized protein</fullName>
    </submittedName>
</protein>
<dbReference type="OrthoDB" id="10330234at2759"/>
<keyword evidence="2" id="KW-1185">Reference proteome</keyword>
<dbReference type="Proteomes" id="UP000887013">
    <property type="component" value="Unassembled WGS sequence"/>
</dbReference>
<dbReference type="EMBL" id="BMAW01004173">
    <property type="protein sequence ID" value="GFS87353.1"/>
    <property type="molecule type" value="Genomic_DNA"/>
</dbReference>
<comment type="caution">
    <text evidence="1">The sequence shown here is derived from an EMBL/GenBank/DDBJ whole genome shotgun (WGS) entry which is preliminary data.</text>
</comment>
<gene>
    <name evidence="1" type="ORF">NPIL_396671</name>
</gene>
<evidence type="ECO:0000313" key="2">
    <source>
        <dbReference type="Proteomes" id="UP000887013"/>
    </source>
</evidence>
<proteinExistence type="predicted"/>
<dbReference type="AlphaFoldDB" id="A0A8X6N099"/>
<name>A0A8X6N099_NEPPI</name>
<reference evidence="1" key="1">
    <citation type="submission" date="2020-08" db="EMBL/GenBank/DDBJ databases">
        <title>Multicomponent nature underlies the extraordinary mechanical properties of spider dragline silk.</title>
        <authorList>
            <person name="Kono N."/>
            <person name="Nakamura H."/>
            <person name="Mori M."/>
            <person name="Yoshida Y."/>
            <person name="Ohtoshi R."/>
            <person name="Malay A.D."/>
            <person name="Moran D.A.P."/>
            <person name="Tomita M."/>
            <person name="Numata K."/>
            <person name="Arakawa K."/>
        </authorList>
    </citation>
    <scope>NUCLEOTIDE SEQUENCE</scope>
</reference>
<organism evidence="1 2">
    <name type="scientific">Nephila pilipes</name>
    <name type="common">Giant wood spider</name>
    <name type="synonym">Nephila maculata</name>
    <dbReference type="NCBI Taxonomy" id="299642"/>
    <lineage>
        <taxon>Eukaryota</taxon>
        <taxon>Metazoa</taxon>
        <taxon>Ecdysozoa</taxon>
        <taxon>Arthropoda</taxon>
        <taxon>Chelicerata</taxon>
        <taxon>Arachnida</taxon>
        <taxon>Araneae</taxon>
        <taxon>Araneomorphae</taxon>
        <taxon>Entelegynae</taxon>
        <taxon>Araneoidea</taxon>
        <taxon>Nephilidae</taxon>
        <taxon>Nephila</taxon>
    </lineage>
</organism>
<sequence>MTGWNNTIGPKLEAVKGPSALNKGLLDVRLSHAIHMLTVSCSYPITSHGCHYSDARSLQQKLINHITHPLCQTRGGERQLWDSLDAWTAGMRTGWDKPWREGEKKKCREKK</sequence>